<evidence type="ECO:0000256" key="10">
    <source>
        <dbReference type="ARBA" id="ARBA00023284"/>
    </source>
</evidence>
<comment type="caution">
    <text evidence="15">The sequence shown here is derived from an EMBL/GenBank/DDBJ whole genome shotgun (WGS) entry which is preliminary data.</text>
</comment>
<evidence type="ECO:0000256" key="3">
    <source>
        <dbReference type="ARBA" id="ARBA00006347"/>
    </source>
</evidence>
<proteinExistence type="inferred from homology"/>
<dbReference type="GO" id="GO:0015035">
    <property type="term" value="F:protein-disulfide reductase activity"/>
    <property type="evidence" value="ECO:0007669"/>
    <property type="project" value="TreeGrafter"/>
</dbReference>
<keyword evidence="9" id="KW-0413">Isomerase</keyword>
<evidence type="ECO:0000256" key="13">
    <source>
        <dbReference type="SAM" id="SignalP"/>
    </source>
</evidence>
<feature type="chain" id="PRO_5006867502" description="protein disulfide-isomerase" evidence="13">
    <location>
        <begin position="20"/>
        <end position="424"/>
    </location>
</feature>
<keyword evidence="16" id="KW-1185">Reference proteome</keyword>
<evidence type="ECO:0000256" key="2">
    <source>
        <dbReference type="ARBA" id="ARBA00004319"/>
    </source>
</evidence>
<evidence type="ECO:0000256" key="5">
    <source>
        <dbReference type="ARBA" id="ARBA00022729"/>
    </source>
</evidence>
<evidence type="ECO:0000313" key="16">
    <source>
        <dbReference type="Proteomes" id="UP000054937"/>
    </source>
</evidence>
<feature type="region of interest" description="Disordered" evidence="12">
    <location>
        <begin position="138"/>
        <end position="161"/>
    </location>
</feature>
<dbReference type="NCBIfam" id="TIGR01126">
    <property type="entry name" value="pdi_dom"/>
    <property type="match status" value="2"/>
</dbReference>
<dbReference type="OMA" id="KQKLWGW"/>
<dbReference type="PANTHER" id="PTHR45815">
    <property type="entry name" value="PROTEIN DISULFIDE-ISOMERASE A6"/>
    <property type="match status" value="1"/>
</dbReference>
<evidence type="ECO:0000256" key="12">
    <source>
        <dbReference type="SAM" id="MobiDB-lite"/>
    </source>
</evidence>
<dbReference type="SUPFAM" id="SSF52833">
    <property type="entry name" value="Thioredoxin-like"/>
    <property type="match status" value="3"/>
</dbReference>
<dbReference type="InParanoid" id="A0A0V0QLZ9"/>
<dbReference type="OrthoDB" id="2121326at2759"/>
<evidence type="ECO:0000256" key="11">
    <source>
        <dbReference type="RuleBase" id="RU004208"/>
    </source>
</evidence>
<dbReference type="InterPro" id="IPR013766">
    <property type="entry name" value="Thioredoxin_domain"/>
</dbReference>
<keyword evidence="7" id="KW-0256">Endoplasmic reticulum</keyword>
<dbReference type="EMBL" id="LDAU01000133">
    <property type="protein sequence ID" value="KRX03385.1"/>
    <property type="molecule type" value="Genomic_DNA"/>
</dbReference>
<keyword evidence="6" id="KW-0677">Repeat</keyword>
<dbReference type="Proteomes" id="UP000054937">
    <property type="component" value="Unassembled WGS sequence"/>
</dbReference>
<dbReference type="InterPro" id="IPR057305">
    <property type="entry name" value="Thioredox_PDIA6_C"/>
</dbReference>
<dbReference type="FunCoup" id="A0A0V0QLZ9">
    <property type="interactions" value="332"/>
</dbReference>
<accession>A0A0V0QLZ9</accession>
<keyword evidence="10" id="KW-0676">Redox-active center</keyword>
<evidence type="ECO:0000256" key="4">
    <source>
        <dbReference type="ARBA" id="ARBA00012723"/>
    </source>
</evidence>
<organism evidence="15 16">
    <name type="scientific">Pseudocohnilembus persalinus</name>
    <name type="common">Ciliate</name>
    <dbReference type="NCBI Taxonomy" id="266149"/>
    <lineage>
        <taxon>Eukaryota</taxon>
        <taxon>Sar</taxon>
        <taxon>Alveolata</taxon>
        <taxon>Ciliophora</taxon>
        <taxon>Intramacronucleata</taxon>
        <taxon>Oligohymenophorea</taxon>
        <taxon>Scuticociliatia</taxon>
        <taxon>Philasterida</taxon>
        <taxon>Pseudocohnilembidae</taxon>
        <taxon>Pseudocohnilembus</taxon>
    </lineage>
</organism>
<dbReference type="InterPro" id="IPR017937">
    <property type="entry name" value="Thioredoxin_CS"/>
</dbReference>
<comment type="similarity">
    <text evidence="3 11">Belongs to the protein disulfide isomerase family.</text>
</comment>
<sequence>MKYYQFIIILLLLVNHSTSFYSQESDVVTLTTQNFQQEVLESNDLWIVEFYAPWCGHCKKLTPEWEKAAKGLKGFVKLGAVDMTTDGDAGRSYDIKGYPTIKWFGFDKQQEPEDFDGNRTSSGIIAFATKKIKEIANTRIGNKKKPKPQTEKPQEDQNAEQNDGDVIVLNEQNWQQVLESSNEPWFVEFYAPWCGHCKNLAPTWKKLATSQKGKVNIAKVDATQNNQLGQRYGVKGYPTLKFFPGGPKSDNSVETYSGGRDLEQLESFCAQYQPARFMQLTDQNNYDEYCSNNPGLCIIVFLPPIFDSSNEQRQSYINQVEAVANDYRGKPITFLWSEGGKQFQLEDVFNVGGAGYPAAIAVSARKGKYQNFKGSFNEDHFKDFVLQASQGKGGFYSFNTKPNIKSVDQWSFQEINQQEIRNEL</sequence>
<dbReference type="PROSITE" id="PS51352">
    <property type="entry name" value="THIOREDOXIN_2"/>
    <property type="match status" value="2"/>
</dbReference>
<comment type="catalytic activity">
    <reaction evidence="1">
        <text>Catalyzes the rearrangement of -S-S- bonds in proteins.</text>
        <dbReference type="EC" id="5.3.4.1"/>
    </reaction>
</comment>
<dbReference type="EC" id="5.3.4.1" evidence="4"/>
<dbReference type="PRINTS" id="PR00421">
    <property type="entry name" value="THIOREDOXIN"/>
</dbReference>
<feature type="signal peptide" evidence="13">
    <location>
        <begin position="1"/>
        <end position="19"/>
    </location>
</feature>
<keyword evidence="8" id="KW-1015">Disulfide bond</keyword>
<feature type="domain" description="Thioredoxin" evidence="14">
    <location>
        <begin position="148"/>
        <end position="274"/>
    </location>
</feature>
<dbReference type="InterPro" id="IPR036249">
    <property type="entry name" value="Thioredoxin-like_sf"/>
</dbReference>
<gene>
    <name evidence="15" type="ORF">PPERSA_12664</name>
</gene>
<dbReference type="PANTHER" id="PTHR45815:SF3">
    <property type="entry name" value="PROTEIN DISULFIDE-ISOMERASE A6"/>
    <property type="match status" value="1"/>
</dbReference>
<evidence type="ECO:0000259" key="14">
    <source>
        <dbReference type="PROSITE" id="PS51352"/>
    </source>
</evidence>
<evidence type="ECO:0000256" key="7">
    <source>
        <dbReference type="ARBA" id="ARBA00022824"/>
    </source>
</evidence>
<name>A0A0V0QLZ9_PSEPJ</name>
<dbReference type="Gene3D" id="3.40.30.10">
    <property type="entry name" value="Glutaredoxin"/>
    <property type="match status" value="3"/>
</dbReference>
<reference evidence="15 16" key="1">
    <citation type="journal article" date="2015" name="Sci. Rep.">
        <title>Genome of the facultative scuticociliatosis pathogen Pseudocohnilembus persalinus provides insight into its virulence through horizontal gene transfer.</title>
        <authorList>
            <person name="Xiong J."/>
            <person name="Wang G."/>
            <person name="Cheng J."/>
            <person name="Tian M."/>
            <person name="Pan X."/>
            <person name="Warren A."/>
            <person name="Jiang C."/>
            <person name="Yuan D."/>
            <person name="Miao W."/>
        </authorList>
    </citation>
    <scope>NUCLEOTIDE SEQUENCE [LARGE SCALE GENOMIC DNA]</scope>
    <source>
        <strain evidence="15">36N120E</strain>
    </source>
</reference>
<dbReference type="Pfam" id="PF00085">
    <property type="entry name" value="Thioredoxin"/>
    <property type="match status" value="2"/>
</dbReference>
<dbReference type="GO" id="GO:0034976">
    <property type="term" value="P:response to endoplasmic reticulum stress"/>
    <property type="evidence" value="ECO:0007669"/>
    <property type="project" value="TreeGrafter"/>
</dbReference>
<evidence type="ECO:0000256" key="1">
    <source>
        <dbReference type="ARBA" id="ARBA00001182"/>
    </source>
</evidence>
<dbReference type="AlphaFoldDB" id="A0A0V0QLZ9"/>
<protein>
    <recommendedName>
        <fullName evidence="4">protein disulfide-isomerase</fullName>
        <ecNumber evidence="4">5.3.4.1</ecNumber>
    </recommendedName>
</protein>
<dbReference type="GO" id="GO:0003756">
    <property type="term" value="F:protein disulfide isomerase activity"/>
    <property type="evidence" value="ECO:0007669"/>
    <property type="project" value="UniProtKB-EC"/>
</dbReference>
<dbReference type="Pfam" id="PF24541">
    <property type="entry name" value="Thioredox_PDIA6_C"/>
    <property type="match status" value="1"/>
</dbReference>
<comment type="subcellular location">
    <subcellularLocation>
        <location evidence="2">Endoplasmic reticulum lumen</location>
    </subcellularLocation>
</comment>
<evidence type="ECO:0000256" key="6">
    <source>
        <dbReference type="ARBA" id="ARBA00022737"/>
    </source>
</evidence>
<feature type="domain" description="Thioredoxin" evidence="14">
    <location>
        <begin position="19"/>
        <end position="133"/>
    </location>
</feature>
<dbReference type="InterPro" id="IPR005788">
    <property type="entry name" value="PDI_thioredoxin-like_dom"/>
</dbReference>
<evidence type="ECO:0000313" key="15">
    <source>
        <dbReference type="EMBL" id="KRX03385.1"/>
    </source>
</evidence>
<keyword evidence="5 13" id="KW-0732">Signal</keyword>
<dbReference type="PROSITE" id="PS00194">
    <property type="entry name" value="THIOREDOXIN_1"/>
    <property type="match status" value="2"/>
</dbReference>
<dbReference type="CDD" id="cd03001">
    <property type="entry name" value="PDI_a_P5"/>
    <property type="match status" value="1"/>
</dbReference>
<evidence type="ECO:0000256" key="8">
    <source>
        <dbReference type="ARBA" id="ARBA00023157"/>
    </source>
</evidence>
<dbReference type="GO" id="GO:0005788">
    <property type="term" value="C:endoplasmic reticulum lumen"/>
    <property type="evidence" value="ECO:0007669"/>
    <property type="project" value="UniProtKB-SubCell"/>
</dbReference>
<evidence type="ECO:0000256" key="9">
    <source>
        <dbReference type="ARBA" id="ARBA00023235"/>
    </source>
</evidence>